<protein>
    <submittedName>
        <fullName evidence="2">Uncharacterized protein</fullName>
    </submittedName>
</protein>
<dbReference type="Proteomes" id="UP000092504">
    <property type="component" value="Unassembled WGS sequence"/>
</dbReference>
<evidence type="ECO:0000256" key="1">
    <source>
        <dbReference type="SAM" id="MobiDB-lite"/>
    </source>
</evidence>
<feature type="region of interest" description="Disordered" evidence="1">
    <location>
        <begin position="1"/>
        <end position="26"/>
    </location>
</feature>
<evidence type="ECO:0000313" key="3">
    <source>
        <dbReference type="Proteomes" id="UP000092504"/>
    </source>
</evidence>
<sequence length="83" mass="8084">MIGQHDATAAHADMRGPLGQVSDQYGGGSAGDAIDAVVFGDPVTGEVEAFGQAGQRDALGEAVGGAAALPDGGQVQYGEGRVG</sequence>
<evidence type="ECO:0000313" key="2">
    <source>
        <dbReference type="EMBL" id="OBX34705.1"/>
    </source>
</evidence>
<dbReference type="EMBL" id="MAJD01000002">
    <property type="protein sequence ID" value="OBX34705.1"/>
    <property type="molecule type" value="Genomic_DNA"/>
</dbReference>
<name>A0A1B8NXK8_HALEL</name>
<accession>A0A1B8NXK8</accession>
<organism evidence="2 3">
    <name type="scientific">Halomonas elongata</name>
    <dbReference type="NCBI Taxonomy" id="2746"/>
    <lineage>
        <taxon>Bacteria</taxon>
        <taxon>Pseudomonadati</taxon>
        <taxon>Pseudomonadota</taxon>
        <taxon>Gammaproteobacteria</taxon>
        <taxon>Oceanospirillales</taxon>
        <taxon>Halomonadaceae</taxon>
        <taxon>Halomonas</taxon>
    </lineage>
</organism>
<proteinExistence type="predicted"/>
<comment type="caution">
    <text evidence="2">The sequence shown here is derived from an EMBL/GenBank/DDBJ whole genome shotgun (WGS) entry which is preliminary data.</text>
</comment>
<gene>
    <name evidence="2" type="ORF">A8U91_03765</name>
</gene>
<reference evidence="2 3" key="1">
    <citation type="submission" date="2016-06" db="EMBL/GenBank/DDBJ databases">
        <title>Genome sequence of halotolerant plant growth promoting strain of Halomonas elongata HEK1 isolated from salterns of Rann of Kutch, Gujarat, India.</title>
        <authorList>
            <person name="Gaba S."/>
            <person name="Singh R.N."/>
            <person name="Abrol S."/>
            <person name="Kaushik R."/>
            <person name="Saxena A.K."/>
        </authorList>
    </citation>
    <scope>NUCLEOTIDE SEQUENCE [LARGE SCALE GENOMIC DNA]</scope>
    <source>
        <strain evidence="2 3">HEK1</strain>
    </source>
</reference>
<dbReference type="AlphaFoldDB" id="A0A1B8NXK8"/>